<dbReference type="HOGENOM" id="CLU_2154891_0_0_5"/>
<feature type="region of interest" description="Disordered" evidence="1">
    <location>
        <begin position="1"/>
        <end position="32"/>
    </location>
</feature>
<organism evidence="2 3">
    <name type="scientific">Hoeflea phototrophica (strain DSM 17068 / NCIMB 14078 / DFL-43)</name>
    <dbReference type="NCBI Taxonomy" id="411684"/>
    <lineage>
        <taxon>Bacteria</taxon>
        <taxon>Pseudomonadati</taxon>
        <taxon>Pseudomonadota</taxon>
        <taxon>Alphaproteobacteria</taxon>
        <taxon>Hyphomicrobiales</taxon>
        <taxon>Rhizobiaceae</taxon>
        <taxon>Hoeflea</taxon>
    </lineage>
</organism>
<feature type="compositionally biased region" description="Polar residues" evidence="1">
    <location>
        <begin position="1"/>
        <end position="15"/>
    </location>
</feature>
<keyword evidence="3" id="KW-1185">Reference proteome</keyword>
<evidence type="ECO:0000313" key="2">
    <source>
        <dbReference type="EMBL" id="KGB27080.1"/>
    </source>
</evidence>
<dbReference type="Proteomes" id="UP000004291">
    <property type="component" value="Chromosome"/>
</dbReference>
<reference evidence="2 3" key="1">
    <citation type="submission" date="2007-10" db="EMBL/GenBank/DDBJ databases">
        <authorList>
            <person name="Wagner-Dobler I."/>
            <person name="Ferriera S."/>
            <person name="Johnson J."/>
            <person name="Kravitz S."/>
            <person name="Beeson K."/>
            <person name="Sutton G."/>
            <person name="Rogers Y.-H."/>
            <person name="Friedman R."/>
            <person name="Frazier M."/>
            <person name="Venter J.C."/>
        </authorList>
    </citation>
    <scope>NUCLEOTIDE SEQUENCE [LARGE SCALE GENOMIC DNA]</scope>
    <source>
        <strain evidence="2 3">DFL-43</strain>
    </source>
</reference>
<evidence type="ECO:0000313" key="3">
    <source>
        <dbReference type="Proteomes" id="UP000004291"/>
    </source>
</evidence>
<dbReference type="AlphaFoldDB" id="A0A094YYL3"/>
<sequence length="111" mass="12089">MCLSNLPLTDITSDQGGYRSPDESGQKGSAHQEIVHMHQPLGRGQTVVACGDSRLRSQRQIALYSDRLSLCATSAGANTFSTLATKVFPHRGHQADFEKLTDGSFMLQRVP</sequence>
<accession>A0A094YYL3</accession>
<dbReference type="EMBL" id="ABIA03000002">
    <property type="protein sequence ID" value="KGB27080.1"/>
    <property type="molecule type" value="Genomic_DNA"/>
</dbReference>
<reference evidence="2 3" key="2">
    <citation type="submission" date="2012-06" db="EMBL/GenBank/DDBJ databases">
        <authorList>
            <person name="Fiebig A."/>
        </authorList>
    </citation>
    <scope>NUCLEOTIDE SEQUENCE [LARGE SCALE GENOMIC DNA]</scope>
    <source>
        <strain evidence="2 3">DFL-43</strain>
    </source>
</reference>
<gene>
    <name evidence="2" type="ORF">HPDFL43_00007360</name>
</gene>
<evidence type="ECO:0000256" key="1">
    <source>
        <dbReference type="SAM" id="MobiDB-lite"/>
    </source>
</evidence>
<name>A0A094YYL3_HOEPD</name>
<proteinExistence type="predicted"/>
<comment type="caution">
    <text evidence="2">The sequence shown here is derived from an EMBL/GenBank/DDBJ whole genome shotgun (WGS) entry which is preliminary data.</text>
</comment>
<protein>
    <submittedName>
        <fullName evidence="2">Uncharacterized protein</fullName>
    </submittedName>
</protein>